<proteinExistence type="inferred from homology"/>
<keyword evidence="5 11" id="KW-0808">Transferase</keyword>
<name>A0A9X4H7G7_9FIRM</name>
<dbReference type="HAMAP" id="MF_00109">
    <property type="entry name" value="Shikimate_kinase"/>
    <property type="match status" value="1"/>
</dbReference>
<dbReference type="Proteomes" id="UP001154312">
    <property type="component" value="Unassembled WGS sequence"/>
</dbReference>
<evidence type="ECO:0000256" key="6">
    <source>
        <dbReference type="ARBA" id="ARBA00022741"/>
    </source>
</evidence>
<dbReference type="PANTHER" id="PTHR21087">
    <property type="entry name" value="SHIKIMATE KINASE"/>
    <property type="match status" value="1"/>
</dbReference>
<dbReference type="PROSITE" id="PS01128">
    <property type="entry name" value="SHIKIMATE_KINASE"/>
    <property type="match status" value="1"/>
</dbReference>
<dbReference type="NCBIfam" id="NF010553">
    <property type="entry name" value="PRK13947.1"/>
    <property type="match status" value="1"/>
</dbReference>
<comment type="caution">
    <text evidence="11">Lacks conserved residue(s) required for the propagation of feature annotation.</text>
</comment>
<evidence type="ECO:0000313" key="12">
    <source>
        <dbReference type="EMBL" id="MDF9409479.1"/>
    </source>
</evidence>
<comment type="caution">
    <text evidence="12">The sequence shown here is derived from an EMBL/GenBank/DDBJ whole genome shotgun (WGS) entry which is preliminary data.</text>
</comment>
<dbReference type="InterPro" id="IPR023000">
    <property type="entry name" value="Shikimate_kinase_CS"/>
</dbReference>
<dbReference type="InterPro" id="IPR031322">
    <property type="entry name" value="Shikimate/glucono_kinase"/>
</dbReference>
<sequence>MKNIVLIGFMGTGKSTVGRRLAQRLNRRFVDTDTEIESVTGKTVAQIFARHGMVRFRSEEALLVKKLAPQEGLVISTGGGMVLDPENVFLLKKNGVLIGLTALPEIIFNRVKKKKNRPLLAKGDLKEQIEKLLRERQNAYDVAEYTVDTGAFPQEEVVEKIVRYLEEKQEL</sequence>
<dbReference type="GO" id="GO:0005829">
    <property type="term" value="C:cytosol"/>
    <property type="evidence" value="ECO:0007669"/>
    <property type="project" value="TreeGrafter"/>
</dbReference>
<evidence type="ECO:0000256" key="2">
    <source>
        <dbReference type="ARBA" id="ARBA00006997"/>
    </source>
</evidence>
<dbReference type="InterPro" id="IPR000623">
    <property type="entry name" value="Shikimate_kinase/TSH1"/>
</dbReference>
<keyword evidence="11" id="KW-0460">Magnesium</keyword>
<dbReference type="GO" id="GO:0005524">
    <property type="term" value="F:ATP binding"/>
    <property type="evidence" value="ECO:0007669"/>
    <property type="project" value="UniProtKB-UniRule"/>
</dbReference>
<dbReference type="SUPFAM" id="SSF52540">
    <property type="entry name" value="P-loop containing nucleoside triphosphate hydrolases"/>
    <property type="match status" value="1"/>
</dbReference>
<reference evidence="12" key="1">
    <citation type="submission" date="2022-02" db="EMBL/GenBank/DDBJ databases">
        <authorList>
            <person name="Leng L."/>
        </authorList>
    </citation>
    <scope>NUCLEOTIDE SEQUENCE</scope>
    <source>
        <strain evidence="12">JI</strain>
    </source>
</reference>
<keyword evidence="7 11" id="KW-0418">Kinase</keyword>
<keyword evidence="11" id="KW-0479">Metal-binding</keyword>
<feature type="binding site" evidence="11">
    <location>
        <position position="15"/>
    </location>
    <ligand>
        <name>Mg(2+)</name>
        <dbReference type="ChEBI" id="CHEBI:18420"/>
    </ligand>
</feature>
<dbReference type="GO" id="GO:0000287">
    <property type="term" value="F:magnesium ion binding"/>
    <property type="evidence" value="ECO:0007669"/>
    <property type="project" value="UniProtKB-UniRule"/>
</dbReference>
<evidence type="ECO:0000256" key="11">
    <source>
        <dbReference type="HAMAP-Rule" id="MF_00109"/>
    </source>
</evidence>
<keyword evidence="8 11" id="KW-0067">ATP-binding</keyword>
<comment type="catalytic activity">
    <reaction evidence="10 11">
        <text>shikimate + ATP = 3-phosphoshikimate + ADP + H(+)</text>
        <dbReference type="Rhea" id="RHEA:13121"/>
        <dbReference type="ChEBI" id="CHEBI:15378"/>
        <dbReference type="ChEBI" id="CHEBI:30616"/>
        <dbReference type="ChEBI" id="CHEBI:36208"/>
        <dbReference type="ChEBI" id="CHEBI:145989"/>
        <dbReference type="ChEBI" id="CHEBI:456216"/>
        <dbReference type="EC" id="2.7.1.71"/>
    </reaction>
</comment>
<feature type="binding site" evidence="11">
    <location>
        <position position="57"/>
    </location>
    <ligand>
        <name>substrate</name>
    </ligand>
</feature>
<feature type="binding site" evidence="11">
    <location>
        <position position="136"/>
    </location>
    <ligand>
        <name>substrate</name>
    </ligand>
</feature>
<comment type="function">
    <text evidence="11">Catalyzes the specific phosphorylation of the 3-hydroxyl group of shikimic acid using ATP as a cosubstrate.</text>
</comment>
<evidence type="ECO:0000256" key="10">
    <source>
        <dbReference type="ARBA" id="ARBA00048567"/>
    </source>
</evidence>
<keyword evidence="6 11" id="KW-0547">Nucleotide-binding</keyword>
<evidence type="ECO:0000256" key="5">
    <source>
        <dbReference type="ARBA" id="ARBA00022679"/>
    </source>
</evidence>
<feature type="binding site" evidence="11">
    <location>
        <position position="79"/>
    </location>
    <ligand>
        <name>substrate</name>
    </ligand>
</feature>
<comment type="similarity">
    <text evidence="2 11">Belongs to the shikimate kinase family.</text>
</comment>
<gene>
    <name evidence="11" type="primary">aroK</name>
    <name evidence="12" type="ORF">L7E55_14130</name>
</gene>
<protein>
    <recommendedName>
        <fullName evidence="3 11">Shikimate kinase</fullName>
        <shortName evidence="11">SK</shortName>
        <ecNumber evidence="3 11">2.7.1.71</ecNumber>
    </recommendedName>
</protein>
<evidence type="ECO:0000313" key="13">
    <source>
        <dbReference type="Proteomes" id="UP001154312"/>
    </source>
</evidence>
<keyword evidence="4 11" id="KW-0028">Amino-acid biosynthesis</keyword>
<evidence type="ECO:0000256" key="3">
    <source>
        <dbReference type="ARBA" id="ARBA00012154"/>
    </source>
</evidence>
<dbReference type="CDD" id="cd00464">
    <property type="entry name" value="SK"/>
    <property type="match status" value="1"/>
</dbReference>
<evidence type="ECO:0000256" key="9">
    <source>
        <dbReference type="ARBA" id="ARBA00023141"/>
    </source>
</evidence>
<keyword evidence="11" id="KW-0963">Cytoplasm</keyword>
<dbReference type="GO" id="GO:0004765">
    <property type="term" value="F:shikimate kinase activity"/>
    <property type="evidence" value="ECO:0007669"/>
    <property type="project" value="UniProtKB-UniRule"/>
</dbReference>
<feature type="binding site" evidence="11">
    <location>
        <position position="33"/>
    </location>
    <ligand>
        <name>substrate</name>
    </ligand>
</feature>
<feature type="binding site" evidence="11">
    <location>
        <begin position="11"/>
        <end position="16"/>
    </location>
    <ligand>
        <name>ATP</name>
        <dbReference type="ChEBI" id="CHEBI:30616"/>
    </ligand>
</feature>
<dbReference type="InterPro" id="IPR027417">
    <property type="entry name" value="P-loop_NTPase"/>
</dbReference>
<dbReference type="GO" id="GO:0008652">
    <property type="term" value="P:amino acid biosynthetic process"/>
    <property type="evidence" value="ECO:0007669"/>
    <property type="project" value="UniProtKB-KW"/>
</dbReference>
<dbReference type="AlphaFoldDB" id="A0A9X4H7G7"/>
<dbReference type="EMBL" id="JAKOAV010000032">
    <property type="protein sequence ID" value="MDF9409479.1"/>
    <property type="molecule type" value="Genomic_DNA"/>
</dbReference>
<dbReference type="EC" id="2.7.1.71" evidence="3 11"/>
<evidence type="ECO:0000256" key="4">
    <source>
        <dbReference type="ARBA" id="ARBA00022605"/>
    </source>
</evidence>
<comment type="cofactor">
    <cofactor evidence="11">
        <name>Mg(2+)</name>
        <dbReference type="ChEBI" id="CHEBI:18420"/>
    </cofactor>
    <text evidence="11">Binds 1 Mg(2+) ion per subunit.</text>
</comment>
<dbReference type="PANTHER" id="PTHR21087:SF16">
    <property type="entry name" value="SHIKIMATE KINASE 1, CHLOROPLASTIC"/>
    <property type="match status" value="1"/>
</dbReference>
<feature type="binding site" evidence="11">
    <location>
        <position position="117"/>
    </location>
    <ligand>
        <name>ATP</name>
        <dbReference type="ChEBI" id="CHEBI:30616"/>
    </ligand>
</feature>
<dbReference type="Pfam" id="PF01202">
    <property type="entry name" value="SKI"/>
    <property type="match status" value="1"/>
</dbReference>
<accession>A0A9X4H7G7</accession>
<dbReference type="PRINTS" id="PR01100">
    <property type="entry name" value="SHIKIMTKNASE"/>
</dbReference>
<evidence type="ECO:0000256" key="1">
    <source>
        <dbReference type="ARBA" id="ARBA00004842"/>
    </source>
</evidence>
<keyword evidence="9 11" id="KW-0057">Aromatic amino acid biosynthesis</keyword>
<evidence type="ECO:0000256" key="8">
    <source>
        <dbReference type="ARBA" id="ARBA00022840"/>
    </source>
</evidence>
<dbReference type="GO" id="GO:0009423">
    <property type="term" value="P:chorismate biosynthetic process"/>
    <property type="evidence" value="ECO:0007669"/>
    <property type="project" value="UniProtKB-UniRule"/>
</dbReference>
<keyword evidence="13" id="KW-1185">Reference proteome</keyword>
<organism evidence="12 13">
    <name type="scientific">Pelotomaculum isophthalicicum JI</name>
    <dbReference type="NCBI Taxonomy" id="947010"/>
    <lineage>
        <taxon>Bacteria</taxon>
        <taxon>Bacillati</taxon>
        <taxon>Bacillota</taxon>
        <taxon>Clostridia</taxon>
        <taxon>Eubacteriales</taxon>
        <taxon>Desulfotomaculaceae</taxon>
        <taxon>Pelotomaculum</taxon>
    </lineage>
</organism>
<comment type="subunit">
    <text evidence="11">Monomer.</text>
</comment>
<dbReference type="Gene3D" id="3.40.50.300">
    <property type="entry name" value="P-loop containing nucleotide triphosphate hydrolases"/>
    <property type="match status" value="1"/>
</dbReference>
<comment type="subcellular location">
    <subcellularLocation>
        <location evidence="11">Cytoplasm</location>
    </subcellularLocation>
</comment>
<comment type="pathway">
    <text evidence="1 11">Metabolic intermediate biosynthesis; chorismate biosynthesis; chorismate from D-erythrose 4-phosphate and phosphoenolpyruvate: step 5/7.</text>
</comment>
<dbReference type="GO" id="GO:0009073">
    <property type="term" value="P:aromatic amino acid family biosynthetic process"/>
    <property type="evidence" value="ECO:0007669"/>
    <property type="project" value="UniProtKB-KW"/>
</dbReference>
<dbReference type="RefSeq" id="WP_277444948.1">
    <property type="nucleotide sequence ID" value="NZ_JAKOAV010000032.1"/>
</dbReference>
<evidence type="ECO:0000256" key="7">
    <source>
        <dbReference type="ARBA" id="ARBA00022777"/>
    </source>
</evidence>